<keyword evidence="5" id="KW-1185">Reference proteome</keyword>
<evidence type="ECO:0000256" key="2">
    <source>
        <dbReference type="ARBA" id="ARBA00022837"/>
    </source>
</evidence>
<dbReference type="SUPFAM" id="SSF47473">
    <property type="entry name" value="EF-hand"/>
    <property type="match status" value="1"/>
</dbReference>
<dbReference type="AlphaFoldDB" id="A0AAD9KPQ7"/>
<gene>
    <name evidence="4" type="ORF">NP493_732g02019</name>
</gene>
<dbReference type="SMART" id="SM00054">
    <property type="entry name" value="EFh"/>
    <property type="match status" value="2"/>
</dbReference>
<protein>
    <recommendedName>
        <fullName evidence="3">EF-hand domain-containing protein</fullName>
    </recommendedName>
</protein>
<dbReference type="Gene3D" id="1.10.238.10">
    <property type="entry name" value="EF-hand"/>
    <property type="match status" value="1"/>
</dbReference>
<dbReference type="InterPro" id="IPR018247">
    <property type="entry name" value="EF_Hand_1_Ca_BS"/>
</dbReference>
<dbReference type="PANTHER" id="PTHR44324:SF6">
    <property type="entry name" value="EF-HAND CALCIUM BINDING DOMAIN 8"/>
    <property type="match status" value="1"/>
</dbReference>
<dbReference type="InterPro" id="IPR011992">
    <property type="entry name" value="EF-hand-dom_pair"/>
</dbReference>
<dbReference type="SUPFAM" id="SSF50978">
    <property type="entry name" value="WD40 repeat-like"/>
    <property type="match status" value="1"/>
</dbReference>
<dbReference type="Gene3D" id="2.130.10.10">
    <property type="entry name" value="YVTN repeat-like/Quinoprotein amine dehydrogenase"/>
    <property type="match status" value="1"/>
</dbReference>
<dbReference type="InterPro" id="IPR036322">
    <property type="entry name" value="WD40_repeat_dom_sf"/>
</dbReference>
<sequence>MGEVVGWARWYYGRGGGMCEVVGWTRWYDGRGGGMGEVVGWARWWDVRGGTMCEVVGWARWWDVRGAYDVRGGGMGEVVGWARWWDGRGGGMCEVVRCARWWDGRGGGMGEVVGWARWWDVRGGTMCEVVGWARWWDGRGGTICEVIVSVSTRISTNIEDEATDDQLRRLGQIFEEADVGADGGLDIDAFRKAMRMTMGDRVKNEELDMLFMKVDTNCDGTVDWEEYLTFMLLECRERDMMTSLQLKPFPRRILLIPSEHRESIVRIALIPYAITSHVAAVRKNVKGRYVACGKDGTVSIWSMGMEHKSTRKCYDDYFTCADYVIQVMPASTMHTSVWVTDMACLPCFHTLVFATTARDIQFYDINVNRFDRLSRITGLQACPTALTFHESEYSIAKLIWGDQEGGISAITLQVSPVLTALNPKRAVGKRDRLPFSEILAEKIEFIEGYYMPGIHHDSVKQVMFSVHLNSVVSMSLSLRHQVTFSEHLNSVVSMSLSLFHQVMFSEHLNSVVSMSLSLCHQVMFSVHLNSVVSISLSTVSPGDVVRAHKLYRVHLSGHYVTM</sequence>
<name>A0AAD9KPQ7_RIDPI</name>
<comment type="caution">
    <text evidence="4">The sequence shown here is derived from an EMBL/GenBank/DDBJ whole genome shotgun (WGS) entry which is preliminary data.</text>
</comment>
<evidence type="ECO:0000259" key="3">
    <source>
        <dbReference type="PROSITE" id="PS50222"/>
    </source>
</evidence>
<dbReference type="GO" id="GO:0005509">
    <property type="term" value="F:calcium ion binding"/>
    <property type="evidence" value="ECO:0007669"/>
    <property type="project" value="InterPro"/>
</dbReference>
<organism evidence="4 5">
    <name type="scientific">Ridgeia piscesae</name>
    <name type="common">Tubeworm</name>
    <dbReference type="NCBI Taxonomy" id="27915"/>
    <lineage>
        <taxon>Eukaryota</taxon>
        <taxon>Metazoa</taxon>
        <taxon>Spiralia</taxon>
        <taxon>Lophotrochozoa</taxon>
        <taxon>Annelida</taxon>
        <taxon>Polychaeta</taxon>
        <taxon>Sedentaria</taxon>
        <taxon>Canalipalpata</taxon>
        <taxon>Sabellida</taxon>
        <taxon>Siboglinidae</taxon>
        <taxon>Ridgeia</taxon>
    </lineage>
</organism>
<dbReference type="EMBL" id="JAODUO010000733">
    <property type="protein sequence ID" value="KAK2175398.1"/>
    <property type="molecule type" value="Genomic_DNA"/>
</dbReference>
<evidence type="ECO:0000256" key="1">
    <source>
        <dbReference type="ARBA" id="ARBA00022737"/>
    </source>
</evidence>
<accession>A0AAD9KPQ7</accession>
<feature type="domain" description="EF-hand" evidence="3">
    <location>
        <begin position="202"/>
        <end position="237"/>
    </location>
</feature>
<evidence type="ECO:0000313" key="4">
    <source>
        <dbReference type="EMBL" id="KAK2175398.1"/>
    </source>
</evidence>
<keyword evidence="2" id="KW-0106">Calcium</keyword>
<dbReference type="InterPro" id="IPR051242">
    <property type="entry name" value="WD-EF-hand_domain"/>
</dbReference>
<dbReference type="CDD" id="cd00051">
    <property type="entry name" value="EFh"/>
    <property type="match status" value="1"/>
</dbReference>
<dbReference type="InterPro" id="IPR002048">
    <property type="entry name" value="EF_hand_dom"/>
</dbReference>
<dbReference type="PROSITE" id="PS00018">
    <property type="entry name" value="EF_HAND_1"/>
    <property type="match status" value="1"/>
</dbReference>
<dbReference type="Proteomes" id="UP001209878">
    <property type="component" value="Unassembled WGS sequence"/>
</dbReference>
<reference evidence="4" key="1">
    <citation type="journal article" date="2023" name="Mol. Biol. Evol.">
        <title>Third-Generation Sequencing Reveals the Adaptive Role of the Epigenome in Three Deep-Sea Polychaetes.</title>
        <authorList>
            <person name="Perez M."/>
            <person name="Aroh O."/>
            <person name="Sun Y."/>
            <person name="Lan Y."/>
            <person name="Juniper S.K."/>
            <person name="Young C.R."/>
            <person name="Angers B."/>
            <person name="Qian P.Y."/>
        </authorList>
    </citation>
    <scope>NUCLEOTIDE SEQUENCE</scope>
    <source>
        <strain evidence="4">R07B-5</strain>
    </source>
</reference>
<feature type="domain" description="EF-hand" evidence="3">
    <location>
        <begin position="165"/>
        <end position="200"/>
    </location>
</feature>
<dbReference type="PROSITE" id="PS50222">
    <property type="entry name" value="EF_HAND_2"/>
    <property type="match status" value="2"/>
</dbReference>
<keyword evidence="1" id="KW-0677">Repeat</keyword>
<dbReference type="InterPro" id="IPR015943">
    <property type="entry name" value="WD40/YVTN_repeat-like_dom_sf"/>
</dbReference>
<dbReference type="Pfam" id="PF13499">
    <property type="entry name" value="EF-hand_7"/>
    <property type="match status" value="1"/>
</dbReference>
<dbReference type="PANTHER" id="PTHR44324">
    <property type="entry name" value="WD40 REPEAT DOMAIN 95"/>
    <property type="match status" value="1"/>
</dbReference>
<evidence type="ECO:0000313" key="5">
    <source>
        <dbReference type="Proteomes" id="UP001209878"/>
    </source>
</evidence>
<proteinExistence type="predicted"/>